<gene>
    <name evidence="1" type="ORF">NCTC10254_00253</name>
</gene>
<dbReference type="AlphaFoldDB" id="A0A3S5BMW1"/>
<proteinExistence type="predicted"/>
<evidence type="ECO:0000313" key="1">
    <source>
        <dbReference type="EMBL" id="SPW23890.1"/>
    </source>
</evidence>
<sequence>MDLLAKILASDPTTPRLTVYDENTGARLDFSGITLDNWAAKVANMLIEELDLTEDSLISIDLPPGWQAVAVALGALAADIPVTLFDAATSDVVFIAENDVQNTAGNAVENGAAGPGEYSGDVVIVTDDPFGRGVEETGGTLLPGAIDFGPTVRFYGDQFAQPTRSLADIVTNVSPQSLHRFSPTSRVLVQGWANWLDFVAKVLAPLAAGGSVVVATGDSDRLTPERLDRIIDIEKVSERLP</sequence>
<protein>
    <submittedName>
        <fullName evidence="1">Uncharacterized protein</fullName>
    </submittedName>
</protein>
<dbReference type="EMBL" id="UARK01000001">
    <property type="protein sequence ID" value="SPW23890.1"/>
    <property type="molecule type" value="Genomic_DNA"/>
</dbReference>
<organism evidence="1 2">
    <name type="scientific">Corynebacterium matruchotii</name>
    <dbReference type="NCBI Taxonomy" id="43768"/>
    <lineage>
        <taxon>Bacteria</taxon>
        <taxon>Bacillati</taxon>
        <taxon>Actinomycetota</taxon>
        <taxon>Actinomycetes</taxon>
        <taxon>Mycobacteriales</taxon>
        <taxon>Corynebacteriaceae</taxon>
        <taxon>Corynebacterium</taxon>
    </lineage>
</organism>
<dbReference type="InterPro" id="IPR017523">
    <property type="entry name" value="Rv3268"/>
</dbReference>
<dbReference type="RefSeq" id="WP_005520026.1">
    <property type="nucleotide sequence ID" value="NZ_CAUQUT010000001.1"/>
</dbReference>
<comment type="caution">
    <text evidence="1">The sequence shown here is derived from an EMBL/GenBank/DDBJ whole genome shotgun (WGS) entry which is preliminary data.</text>
</comment>
<evidence type="ECO:0000313" key="2">
    <source>
        <dbReference type="Proteomes" id="UP000249886"/>
    </source>
</evidence>
<name>A0A3S5BMW1_9CORY</name>
<dbReference type="Proteomes" id="UP000249886">
    <property type="component" value="Unassembled WGS sequence"/>
</dbReference>
<dbReference type="GeneID" id="84573294"/>
<dbReference type="NCBIfam" id="TIGR03089">
    <property type="entry name" value="TIGR03089 family protein"/>
    <property type="match status" value="1"/>
</dbReference>
<reference evidence="1 2" key="1">
    <citation type="submission" date="2018-06" db="EMBL/GenBank/DDBJ databases">
        <authorList>
            <consortium name="Pathogen Informatics"/>
            <person name="Doyle S."/>
        </authorList>
    </citation>
    <scope>NUCLEOTIDE SEQUENCE [LARGE SCALE GENOMIC DNA]</scope>
    <source>
        <strain evidence="1 2">NCTC10254</strain>
    </source>
</reference>
<accession>A0A3S5BMW1</accession>
<dbReference type="SUPFAM" id="SSF56801">
    <property type="entry name" value="Acetyl-CoA synthetase-like"/>
    <property type="match status" value="1"/>
</dbReference>